<name>A0A9K3H9R8_HELAN</name>
<dbReference type="AlphaFoldDB" id="A0A9K3H9R8"/>
<protein>
    <submittedName>
        <fullName evidence="1">Uncharacterized protein</fullName>
    </submittedName>
</protein>
<accession>A0A9K3H9R8</accession>
<evidence type="ECO:0000313" key="1">
    <source>
        <dbReference type="EMBL" id="KAF5772962.1"/>
    </source>
</evidence>
<reference evidence="1" key="1">
    <citation type="journal article" date="2017" name="Nature">
        <title>The sunflower genome provides insights into oil metabolism, flowering and Asterid evolution.</title>
        <authorList>
            <person name="Badouin H."/>
            <person name="Gouzy J."/>
            <person name="Grassa C.J."/>
            <person name="Murat F."/>
            <person name="Staton S.E."/>
            <person name="Cottret L."/>
            <person name="Lelandais-Briere C."/>
            <person name="Owens G.L."/>
            <person name="Carrere S."/>
            <person name="Mayjonade B."/>
            <person name="Legrand L."/>
            <person name="Gill N."/>
            <person name="Kane N.C."/>
            <person name="Bowers J.E."/>
            <person name="Hubner S."/>
            <person name="Bellec A."/>
            <person name="Berard A."/>
            <person name="Berges H."/>
            <person name="Blanchet N."/>
            <person name="Boniface M.C."/>
            <person name="Brunel D."/>
            <person name="Catrice O."/>
            <person name="Chaidir N."/>
            <person name="Claudel C."/>
            <person name="Donnadieu C."/>
            <person name="Faraut T."/>
            <person name="Fievet G."/>
            <person name="Helmstetter N."/>
            <person name="King M."/>
            <person name="Knapp S.J."/>
            <person name="Lai Z."/>
            <person name="Le Paslier M.C."/>
            <person name="Lippi Y."/>
            <person name="Lorenzon L."/>
            <person name="Mandel J.R."/>
            <person name="Marage G."/>
            <person name="Marchand G."/>
            <person name="Marquand E."/>
            <person name="Bret-Mestries E."/>
            <person name="Morien E."/>
            <person name="Nambeesan S."/>
            <person name="Nguyen T."/>
            <person name="Pegot-Espagnet P."/>
            <person name="Pouilly N."/>
            <person name="Raftis F."/>
            <person name="Sallet E."/>
            <person name="Schiex T."/>
            <person name="Thomas J."/>
            <person name="Vandecasteele C."/>
            <person name="Vares D."/>
            <person name="Vear F."/>
            <person name="Vautrin S."/>
            <person name="Crespi M."/>
            <person name="Mangin B."/>
            <person name="Burke J.M."/>
            <person name="Salse J."/>
            <person name="Munos S."/>
            <person name="Vincourt P."/>
            <person name="Rieseberg L.H."/>
            <person name="Langlade N.B."/>
        </authorList>
    </citation>
    <scope>NUCLEOTIDE SEQUENCE</scope>
    <source>
        <tissue evidence="1">Leaves</tissue>
    </source>
</reference>
<dbReference type="Proteomes" id="UP000215914">
    <property type="component" value="Unassembled WGS sequence"/>
</dbReference>
<keyword evidence="2" id="KW-1185">Reference proteome</keyword>
<comment type="caution">
    <text evidence="1">The sequence shown here is derived from an EMBL/GenBank/DDBJ whole genome shotgun (WGS) entry which is preliminary data.</text>
</comment>
<dbReference type="EMBL" id="MNCJ02000328">
    <property type="protein sequence ID" value="KAF5772962.1"/>
    <property type="molecule type" value="Genomic_DNA"/>
</dbReference>
<gene>
    <name evidence="1" type="ORF">HanXRQr2_Chr13g0583331</name>
</gene>
<organism evidence="1 2">
    <name type="scientific">Helianthus annuus</name>
    <name type="common">Common sunflower</name>
    <dbReference type="NCBI Taxonomy" id="4232"/>
    <lineage>
        <taxon>Eukaryota</taxon>
        <taxon>Viridiplantae</taxon>
        <taxon>Streptophyta</taxon>
        <taxon>Embryophyta</taxon>
        <taxon>Tracheophyta</taxon>
        <taxon>Spermatophyta</taxon>
        <taxon>Magnoliopsida</taxon>
        <taxon>eudicotyledons</taxon>
        <taxon>Gunneridae</taxon>
        <taxon>Pentapetalae</taxon>
        <taxon>asterids</taxon>
        <taxon>campanulids</taxon>
        <taxon>Asterales</taxon>
        <taxon>Asteraceae</taxon>
        <taxon>Asteroideae</taxon>
        <taxon>Heliantheae alliance</taxon>
        <taxon>Heliantheae</taxon>
        <taxon>Helianthus</taxon>
    </lineage>
</organism>
<dbReference type="Gramene" id="mRNA:HanXRQr2_Chr13g0583331">
    <property type="protein sequence ID" value="mRNA:HanXRQr2_Chr13g0583331"/>
    <property type="gene ID" value="HanXRQr2_Chr13g0583331"/>
</dbReference>
<proteinExistence type="predicted"/>
<reference evidence="1" key="2">
    <citation type="submission" date="2020-06" db="EMBL/GenBank/DDBJ databases">
        <title>Helianthus annuus Genome sequencing and assembly Release 2.</title>
        <authorList>
            <person name="Gouzy J."/>
            <person name="Langlade N."/>
            <person name="Munos S."/>
        </authorList>
    </citation>
    <scope>NUCLEOTIDE SEQUENCE</scope>
    <source>
        <tissue evidence="1">Leaves</tissue>
    </source>
</reference>
<evidence type="ECO:0000313" key="2">
    <source>
        <dbReference type="Proteomes" id="UP000215914"/>
    </source>
</evidence>
<sequence length="69" mass="7932">MIYERSLAAAKTRTTVAVVNQHLQSHPEEWLQRSGIKVPSTPHHKGRMKVLQENRKWTTFLLIKKLAAA</sequence>